<dbReference type="InterPro" id="IPR056924">
    <property type="entry name" value="SH3_Tf2-1"/>
</dbReference>
<dbReference type="AlphaFoldDB" id="A0AAF0ZE54"/>
<proteinExistence type="predicted"/>
<organism evidence="2 3">
    <name type="scientific">Solanum verrucosum</name>
    <dbReference type="NCBI Taxonomy" id="315347"/>
    <lineage>
        <taxon>Eukaryota</taxon>
        <taxon>Viridiplantae</taxon>
        <taxon>Streptophyta</taxon>
        <taxon>Embryophyta</taxon>
        <taxon>Tracheophyta</taxon>
        <taxon>Spermatophyta</taxon>
        <taxon>Magnoliopsida</taxon>
        <taxon>eudicotyledons</taxon>
        <taxon>Gunneridae</taxon>
        <taxon>Pentapetalae</taxon>
        <taxon>asterids</taxon>
        <taxon>lamiids</taxon>
        <taxon>Solanales</taxon>
        <taxon>Solanaceae</taxon>
        <taxon>Solanoideae</taxon>
        <taxon>Solaneae</taxon>
        <taxon>Solanum</taxon>
    </lineage>
</organism>
<reference evidence="2" key="1">
    <citation type="submission" date="2023-08" db="EMBL/GenBank/DDBJ databases">
        <title>A de novo genome assembly of Solanum verrucosum Schlechtendal, a Mexican diploid species geographically isolated from the other diploid A-genome species in potato relatives.</title>
        <authorList>
            <person name="Hosaka K."/>
        </authorList>
    </citation>
    <scope>NUCLEOTIDE SEQUENCE</scope>
    <source>
        <tissue evidence="2">Young leaves</tissue>
    </source>
</reference>
<accession>A0AAF0ZE54</accession>
<dbReference type="EMBL" id="CP133618">
    <property type="protein sequence ID" value="WMV37547.1"/>
    <property type="molecule type" value="Genomic_DNA"/>
</dbReference>
<evidence type="ECO:0000313" key="2">
    <source>
        <dbReference type="EMBL" id="WMV37547.1"/>
    </source>
</evidence>
<dbReference type="PANTHER" id="PTHR46148">
    <property type="entry name" value="CHROMO DOMAIN-CONTAINING PROTEIN"/>
    <property type="match status" value="1"/>
</dbReference>
<dbReference type="Pfam" id="PF24626">
    <property type="entry name" value="SH3_Tf2-1"/>
    <property type="match status" value="1"/>
</dbReference>
<evidence type="ECO:0000313" key="3">
    <source>
        <dbReference type="Proteomes" id="UP001234989"/>
    </source>
</evidence>
<gene>
    <name evidence="2" type="ORF">MTR67_030932</name>
</gene>
<keyword evidence="3" id="KW-1185">Reference proteome</keyword>
<dbReference type="PANTHER" id="PTHR46148:SF57">
    <property type="entry name" value="OS12G0499874 PROTEIN"/>
    <property type="match status" value="1"/>
</dbReference>
<dbReference type="Proteomes" id="UP001234989">
    <property type="component" value="Chromosome 7"/>
</dbReference>
<sequence length="134" mass="15205">MMGVMRFEKKGKLSPHYVGQCQILRHFGRVAYELDLPLDLVSMHPVFHVSLLRKCIGNPTSVVPLDSVDVKESLSYEEVLFEILDHQVLKLRNKEVSSVKVLWRNQLVESVTSEAEAGMMSKYLHLFSSASIST</sequence>
<evidence type="ECO:0000259" key="1">
    <source>
        <dbReference type="Pfam" id="PF24626"/>
    </source>
</evidence>
<feature type="domain" description="Tf2-1-like SH3-like" evidence="1">
    <location>
        <begin position="6"/>
        <end position="55"/>
    </location>
</feature>
<name>A0AAF0ZE54_SOLVR</name>
<protein>
    <recommendedName>
        <fullName evidence="1">Tf2-1-like SH3-like domain-containing protein</fullName>
    </recommendedName>
</protein>